<protein>
    <recommendedName>
        <fullName evidence="3">Sulfurtransferase</fullName>
    </recommendedName>
</protein>
<evidence type="ECO:0000256" key="2">
    <source>
        <dbReference type="ARBA" id="ARBA00047549"/>
    </source>
</evidence>
<accession>A0AB38VTQ1</accession>
<comment type="catalytic activity">
    <reaction evidence="2">
        <text>thiosulfate + hydrogen cyanide = thiocyanate + sulfite + 2 H(+)</text>
        <dbReference type="Rhea" id="RHEA:16881"/>
        <dbReference type="ChEBI" id="CHEBI:15378"/>
        <dbReference type="ChEBI" id="CHEBI:17359"/>
        <dbReference type="ChEBI" id="CHEBI:18022"/>
        <dbReference type="ChEBI" id="CHEBI:18407"/>
        <dbReference type="ChEBI" id="CHEBI:33542"/>
        <dbReference type="EC" id="2.8.1.1"/>
    </reaction>
</comment>
<dbReference type="Proteomes" id="UP000271380">
    <property type="component" value="Chromosome"/>
</dbReference>
<keyword evidence="1" id="KW-0677">Repeat</keyword>
<dbReference type="CDD" id="cd01449">
    <property type="entry name" value="TST_Repeat_2"/>
    <property type="match status" value="1"/>
</dbReference>
<evidence type="ECO:0000256" key="1">
    <source>
        <dbReference type="ARBA" id="ARBA00022737"/>
    </source>
</evidence>
<dbReference type="SMART" id="SM00450">
    <property type="entry name" value="RHOD"/>
    <property type="match status" value="1"/>
</dbReference>
<evidence type="ECO:0000313" key="6">
    <source>
        <dbReference type="Proteomes" id="UP000271380"/>
    </source>
</evidence>
<dbReference type="PROSITE" id="PS50206">
    <property type="entry name" value="RHODANESE_3"/>
    <property type="match status" value="1"/>
</dbReference>
<name>A0AB38VTQ1_9CORY</name>
<dbReference type="EMBL" id="LR134377">
    <property type="protein sequence ID" value="VEH04725.1"/>
    <property type="molecule type" value="Genomic_DNA"/>
</dbReference>
<proteinExistence type="predicted"/>
<feature type="domain" description="Rhodanese" evidence="4">
    <location>
        <begin position="31"/>
        <end position="149"/>
    </location>
</feature>
<dbReference type="Gene3D" id="3.40.250.10">
    <property type="entry name" value="Rhodanese-like domain"/>
    <property type="match status" value="1"/>
</dbReference>
<dbReference type="InterPro" id="IPR001763">
    <property type="entry name" value="Rhodanese-like_dom"/>
</dbReference>
<sequence length="157" mass="17781">MTYWTIPPRTIPIIERNDTELRAFVGDILNSTNTTQLIDVRTEAEYTGNVENSTTLPFSGVIRGGHIPGAVNIPWEKAVHANATFRTRTELDQAFTEVLDKEELITYCQIGERAAHTWFTLKYLLGHEKVRNYDGSWSEWGNMVRMPIALGKEPGSL</sequence>
<dbReference type="InterPro" id="IPR001307">
    <property type="entry name" value="Thiosulphate_STrfase_CS"/>
</dbReference>
<gene>
    <name evidence="5" type="primary">sseA</name>
    <name evidence="5" type="ORF">NCTC949_00240</name>
</gene>
<organism evidence="5 6">
    <name type="scientific">Corynebacterium kutscheri</name>
    <dbReference type="NCBI Taxonomy" id="35755"/>
    <lineage>
        <taxon>Bacteria</taxon>
        <taxon>Bacillati</taxon>
        <taxon>Actinomycetota</taxon>
        <taxon>Actinomycetes</taxon>
        <taxon>Mycobacteriales</taxon>
        <taxon>Corynebacteriaceae</taxon>
        <taxon>Corynebacterium</taxon>
    </lineage>
</organism>
<dbReference type="Pfam" id="PF00581">
    <property type="entry name" value="Rhodanese"/>
    <property type="match status" value="1"/>
</dbReference>
<evidence type="ECO:0000259" key="4">
    <source>
        <dbReference type="PROSITE" id="PS50206"/>
    </source>
</evidence>
<evidence type="ECO:0000256" key="3">
    <source>
        <dbReference type="RuleBase" id="RU000507"/>
    </source>
</evidence>
<reference evidence="5 6" key="1">
    <citation type="submission" date="2018-12" db="EMBL/GenBank/DDBJ databases">
        <authorList>
            <consortium name="Pathogen Informatics"/>
        </authorList>
    </citation>
    <scope>NUCLEOTIDE SEQUENCE [LARGE SCALE GENOMIC DNA]</scope>
    <source>
        <strain evidence="5 6">NCTC949</strain>
    </source>
</reference>
<dbReference type="PANTHER" id="PTHR43855:SF1">
    <property type="entry name" value="THIOSULFATE SULFURTRANSFERASE"/>
    <property type="match status" value="1"/>
</dbReference>
<keyword evidence="3 5" id="KW-0808">Transferase</keyword>
<dbReference type="InterPro" id="IPR036873">
    <property type="entry name" value="Rhodanese-like_dom_sf"/>
</dbReference>
<dbReference type="PANTHER" id="PTHR43855">
    <property type="entry name" value="THIOSULFATE SULFURTRANSFERASE"/>
    <property type="match status" value="1"/>
</dbReference>
<dbReference type="AlphaFoldDB" id="A0AB38VTQ1"/>
<dbReference type="SUPFAM" id="SSF52821">
    <property type="entry name" value="Rhodanese/Cell cycle control phosphatase"/>
    <property type="match status" value="1"/>
</dbReference>
<dbReference type="InterPro" id="IPR051126">
    <property type="entry name" value="Thiosulfate_sulfurtransferase"/>
</dbReference>
<evidence type="ECO:0000313" key="5">
    <source>
        <dbReference type="EMBL" id="VEH04725.1"/>
    </source>
</evidence>
<dbReference type="GO" id="GO:0004792">
    <property type="term" value="F:thiosulfate-cyanide sulfurtransferase activity"/>
    <property type="evidence" value="ECO:0007669"/>
    <property type="project" value="UniProtKB-EC"/>
</dbReference>
<dbReference type="PROSITE" id="PS00683">
    <property type="entry name" value="RHODANESE_2"/>
    <property type="match status" value="1"/>
</dbReference>